<accession>A0ACB8QGS7</accession>
<dbReference type="EMBL" id="MU273605">
    <property type="protein sequence ID" value="KAI0030796.1"/>
    <property type="molecule type" value="Genomic_DNA"/>
</dbReference>
<sequence length="375" mass="40305">MFSSRSALALVYALQVVVVSAQYRLVREYSGPSFFDNWNYYGSYDNLTNGDVMYTAVNGRLTYVDPQTNHSFIRVDNFTNVAQGSKRNSVRINTNELYGVGSVWVGDFVHVPFGCSVWGAFWSTATEEEISPAVWPTGGEIDTFEAYNLISANHFSLHTNTGCSVTSNSSQISALINSTDCDSSNGGPGCTVSANDTRSYGLPFAQAGGGIYVTEFDANAISMWFFSRNEVPKTLADNVTTVDTSQLGLPAVTYPVSSCAIGQLFKPQSLVFDITLCGPGNPEIFNQTCTGICYNDWVLGEPSNFDNAYFEVRTVRVFARPNATIVAPSPPQTAATSAFSLPPIPTAALGSGAENGVRAGIWAAVFTVVAAYSAF</sequence>
<keyword evidence="2" id="KW-1185">Reference proteome</keyword>
<evidence type="ECO:0000313" key="2">
    <source>
        <dbReference type="Proteomes" id="UP000814128"/>
    </source>
</evidence>
<dbReference type="Proteomes" id="UP000814128">
    <property type="component" value="Unassembled WGS sequence"/>
</dbReference>
<evidence type="ECO:0000313" key="1">
    <source>
        <dbReference type="EMBL" id="KAI0030796.1"/>
    </source>
</evidence>
<protein>
    <submittedName>
        <fullName evidence="1">Concanavalin A-like lectin/glucanase domain-containing protein</fullName>
    </submittedName>
</protein>
<comment type="caution">
    <text evidence="1">The sequence shown here is derived from an EMBL/GenBank/DDBJ whole genome shotgun (WGS) entry which is preliminary data.</text>
</comment>
<organism evidence="1 2">
    <name type="scientific">Vararia minispora EC-137</name>
    <dbReference type="NCBI Taxonomy" id="1314806"/>
    <lineage>
        <taxon>Eukaryota</taxon>
        <taxon>Fungi</taxon>
        <taxon>Dikarya</taxon>
        <taxon>Basidiomycota</taxon>
        <taxon>Agaricomycotina</taxon>
        <taxon>Agaricomycetes</taxon>
        <taxon>Russulales</taxon>
        <taxon>Lachnocladiaceae</taxon>
        <taxon>Vararia</taxon>
    </lineage>
</organism>
<reference evidence="1" key="1">
    <citation type="submission" date="2021-02" db="EMBL/GenBank/DDBJ databases">
        <authorList>
            <consortium name="DOE Joint Genome Institute"/>
            <person name="Ahrendt S."/>
            <person name="Looney B.P."/>
            <person name="Miyauchi S."/>
            <person name="Morin E."/>
            <person name="Drula E."/>
            <person name="Courty P.E."/>
            <person name="Chicoki N."/>
            <person name="Fauchery L."/>
            <person name="Kohler A."/>
            <person name="Kuo A."/>
            <person name="Labutti K."/>
            <person name="Pangilinan J."/>
            <person name="Lipzen A."/>
            <person name="Riley R."/>
            <person name="Andreopoulos W."/>
            <person name="He G."/>
            <person name="Johnson J."/>
            <person name="Barry K.W."/>
            <person name="Grigoriev I.V."/>
            <person name="Nagy L."/>
            <person name="Hibbett D."/>
            <person name="Henrissat B."/>
            <person name="Matheny P.B."/>
            <person name="Labbe J."/>
            <person name="Martin F."/>
        </authorList>
    </citation>
    <scope>NUCLEOTIDE SEQUENCE</scope>
    <source>
        <strain evidence="1">EC-137</strain>
    </source>
</reference>
<gene>
    <name evidence="1" type="ORF">K488DRAFT_79437</name>
</gene>
<reference evidence="1" key="2">
    <citation type="journal article" date="2022" name="New Phytol.">
        <title>Evolutionary transition to the ectomycorrhizal habit in the genomes of a hyperdiverse lineage of mushroom-forming fungi.</title>
        <authorList>
            <person name="Looney B."/>
            <person name="Miyauchi S."/>
            <person name="Morin E."/>
            <person name="Drula E."/>
            <person name="Courty P.E."/>
            <person name="Kohler A."/>
            <person name="Kuo A."/>
            <person name="LaButti K."/>
            <person name="Pangilinan J."/>
            <person name="Lipzen A."/>
            <person name="Riley R."/>
            <person name="Andreopoulos W."/>
            <person name="He G."/>
            <person name="Johnson J."/>
            <person name="Nolan M."/>
            <person name="Tritt A."/>
            <person name="Barry K.W."/>
            <person name="Grigoriev I.V."/>
            <person name="Nagy L.G."/>
            <person name="Hibbett D."/>
            <person name="Henrissat B."/>
            <person name="Matheny P.B."/>
            <person name="Labbe J."/>
            <person name="Martin F.M."/>
        </authorList>
    </citation>
    <scope>NUCLEOTIDE SEQUENCE</scope>
    <source>
        <strain evidence="1">EC-137</strain>
    </source>
</reference>
<proteinExistence type="predicted"/>
<name>A0ACB8QGS7_9AGAM</name>